<feature type="compositionally biased region" description="Low complexity" evidence="9">
    <location>
        <begin position="472"/>
        <end position="486"/>
    </location>
</feature>
<evidence type="ECO:0000256" key="4">
    <source>
        <dbReference type="ARBA" id="ARBA00023015"/>
    </source>
</evidence>
<feature type="compositionally biased region" description="Pro residues" evidence="9">
    <location>
        <begin position="45"/>
        <end position="57"/>
    </location>
</feature>
<keyword evidence="6" id="KW-0804">Transcription</keyword>
<dbReference type="EMBL" id="MU155137">
    <property type="protein sequence ID" value="KAF9485212.1"/>
    <property type="molecule type" value="Genomic_DNA"/>
</dbReference>
<evidence type="ECO:0000313" key="10">
    <source>
        <dbReference type="EMBL" id="KAF9485212.1"/>
    </source>
</evidence>
<dbReference type="Proteomes" id="UP000807469">
    <property type="component" value="Unassembled WGS sequence"/>
</dbReference>
<dbReference type="GO" id="GO:0070847">
    <property type="term" value="C:core mediator complex"/>
    <property type="evidence" value="ECO:0007669"/>
    <property type="project" value="TreeGrafter"/>
</dbReference>
<dbReference type="GO" id="GO:0006357">
    <property type="term" value="P:regulation of transcription by RNA polymerase II"/>
    <property type="evidence" value="ECO:0007669"/>
    <property type="project" value="InterPro"/>
</dbReference>
<keyword evidence="5" id="KW-0010">Activator</keyword>
<comment type="caution">
    <text evidence="10">The sequence shown here is derived from an EMBL/GenBank/DDBJ whole genome shotgun (WGS) entry which is preliminary data.</text>
</comment>
<feature type="region of interest" description="Disordered" evidence="9">
    <location>
        <begin position="1"/>
        <end position="59"/>
    </location>
</feature>
<dbReference type="InterPro" id="IPR013942">
    <property type="entry name" value="Mediator_Med19_fun"/>
</dbReference>
<evidence type="ECO:0000256" key="2">
    <source>
        <dbReference type="ARBA" id="ARBA00009259"/>
    </source>
</evidence>
<feature type="compositionally biased region" description="Low complexity" evidence="9">
    <location>
        <begin position="316"/>
        <end position="334"/>
    </location>
</feature>
<evidence type="ECO:0000256" key="9">
    <source>
        <dbReference type="SAM" id="MobiDB-lite"/>
    </source>
</evidence>
<protein>
    <recommendedName>
        <fullName evidence="3">Mediator of RNA polymerase II transcription subunit 19</fullName>
    </recommendedName>
    <alternativeName>
        <fullName evidence="8">Mediator complex subunit 19</fullName>
    </alternativeName>
</protein>
<evidence type="ECO:0000256" key="3">
    <source>
        <dbReference type="ARBA" id="ARBA00019615"/>
    </source>
</evidence>
<gene>
    <name evidence="10" type="ORF">BDN70DRAFT_903279</name>
</gene>
<evidence type="ECO:0000256" key="7">
    <source>
        <dbReference type="ARBA" id="ARBA00023242"/>
    </source>
</evidence>
<evidence type="ECO:0000256" key="8">
    <source>
        <dbReference type="ARBA" id="ARBA00032018"/>
    </source>
</evidence>
<dbReference type="PANTHER" id="PTHR28270:SF1">
    <property type="entry name" value="MEDIATOR OF RNA POLYMERASE II TRANSCRIPTION SUBUNIT 19"/>
    <property type="match status" value="1"/>
</dbReference>
<dbReference type="GO" id="GO:0016592">
    <property type="term" value="C:mediator complex"/>
    <property type="evidence" value="ECO:0007669"/>
    <property type="project" value="InterPro"/>
</dbReference>
<keyword evidence="7" id="KW-0539">Nucleus</keyword>
<feature type="compositionally biased region" description="Polar residues" evidence="9">
    <location>
        <begin position="255"/>
        <end position="278"/>
    </location>
</feature>
<comment type="subcellular location">
    <subcellularLocation>
        <location evidence="1">Nucleus</location>
    </subcellularLocation>
</comment>
<feature type="compositionally biased region" description="Pro residues" evidence="9">
    <location>
        <begin position="14"/>
        <end position="31"/>
    </location>
</feature>
<feature type="compositionally biased region" description="Gly residues" evidence="9">
    <location>
        <begin position="335"/>
        <end position="348"/>
    </location>
</feature>
<name>A0A9P6CZG8_9AGAR</name>
<keyword evidence="11" id="KW-1185">Reference proteome</keyword>
<feature type="compositionally biased region" description="Basic and acidic residues" evidence="9">
    <location>
        <begin position="116"/>
        <end position="125"/>
    </location>
</feature>
<evidence type="ECO:0000256" key="5">
    <source>
        <dbReference type="ARBA" id="ARBA00023159"/>
    </source>
</evidence>
<dbReference type="PANTHER" id="PTHR28270">
    <property type="entry name" value="MEDIATOR OF RNA POLYMERASE II TRANSCRIPTION SUBUNIT 19"/>
    <property type="match status" value="1"/>
</dbReference>
<feature type="region of interest" description="Disordered" evidence="9">
    <location>
        <begin position="243"/>
        <end position="486"/>
    </location>
</feature>
<evidence type="ECO:0000256" key="1">
    <source>
        <dbReference type="ARBA" id="ARBA00004123"/>
    </source>
</evidence>
<dbReference type="GO" id="GO:0003712">
    <property type="term" value="F:transcription coregulator activity"/>
    <property type="evidence" value="ECO:0007669"/>
    <property type="project" value="InterPro"/>
</dbReference>
<feature type="compositionally biased region" description="Basic residues" evidence="9">
    <location>
        <begin position="153"/>
        <end position="163"/>
    </location>
</feature>
<accession>A0A9P6CZG8</accession>
<feature type="compositionally biased region" description="Gly residues" evidence="9">
    <location>
        <begin position="427"/>
        <end position="441"/>
    </location>
</feature>
<organism evidence="10 11">
    <name type="scientific">Pholiota conissans</name>
    <dbReference type="NCBI Taxonomy" id="109636"/>
    <lineage>
        <taxon>Eukaryota</taxon>
        <taxon>Fungi</taxon>
        <taxon>Dikarya</taxon>
        <taxon>Basidiomycota</taxon>
        <taxon>Agaricomycotina</taxon>
        <taxon>Agaricomycetes</taxon>
        <taxon>Agaricomycetidae</taxon>
        <taxon>Agaricales</taxon>
        <taxon>Agaricineae</taxon>
        <taxon>Strophariaceae</taxon>
        <taxon>Pholiota</taxon>
    </lineage>
</organism>
<keyword evidence="4" id="KW-0805">Transcription regulation</keyword>
<reference evidence="10" key="1">
    <citation type="submission" date="2020-11" db="EMBL/GenBank/DDBJ databases">
        <authorList>
            <consortium name="DOE Joint Genome Institute"/>
            <person name="Ahrendt S."/>
            <person name="Riley R."/>
            <person name="Andreopoulos W."/>
            <person name="Labutti K."/>
            <person name="Pangilinan J."/>
            <person name="Ruiz-Duenas F.J."/>
            <person name="Barrasa J.M."/>
            <person name="Sanchez-Garcia M."/>
            <person name="Camarero S."/>
            <person name="Miyauchi S."/>
            <person name="Serrano A."/>
            <person name="Linde D."/>
            <person name="Babiker R."/>
            <person name="Drula E."/>
            <person name="Ayuso-Fernandez I."/>
            <person name="Pacheco R."/>
            <person name="Padilla G."/>
            <person name="Ferreira P."/>
            <person name="Barriuso J."/>
            <person name="Kellner H."/>
            <person name="Castanera R."/>
            <person name="Alfaro M."/>
            <person name="Ramirez L."/>
            <person name="Pisabarro A.G."/>
            <person name="Kuo A."/>
            <person name="Tritt A."/>
            <person name="Lipzen A."/>
            <person name="He G."/>
            <person name="Yan M."/>
            <person name="Ng V."/>
            <person name="Cullen D."/>
            <person name="Martin F."/>
            <person name="Rosso M.-N."/>
            <person name="Henrissat B."/>
            <person name="Hibbett D."/>
            <person name="Martinez A.T."/>
            <person name="Grigoriev I.V."/>
        </authorList>
    </citation>
    <scope>NUCLEOTIDE SEQUENCE</scope>
    <source>
        <strain evidence="10">CIRM-BRFM 674</strain>
    </source>
</reference>
<proteinExistence type="inferred from homology"/>
<sequence length="486" mass="49957">MNGDHSNAVAGPSTLPPPPAPLVQHQSPPPSATTLSYPSDAPPLLFLPPPLPPPPPQHLAATQDLLARFNLLSAYDRYVRPFVLPGDDPALQSASITQQQQGHDGAVATPSASGLDKGKGRERDGMAVSTPADADHADAGDGDDDDAPGAKGEKKKKNSYKHLIKGIPGKHSLKKDDYLTNIMLVPPKQRMRIHRFDAKTQEDAFTVSLEGLKGWNVNALLLETAQAREDRKKRKELKRLAKLQIQQGGVPPQSLPSGTSPTTAVGTPQPASATSHVAQPQPVRASTPAAIAASRKLSGVGTPRPSVGTPRPGSRAANTAHTASVAATPSSGAPGHAGGVGGGAGVGQGRLSTRPGSAVPRPGSAVSAAKQAGVTLSQQQRVGTPAGVRPGTPMDVDAGQRGKKREREREDGLPNGVNSNSTAYGANGNGNGHANGNGPPNGGVPRPGAINAKAGTGNIRPRPIKKQRIDSQGAQPVQQQPTPQGV</sequence>
<feature type="region of interest" description="Disordered" evidence="9">
    <location>
        <begin position="94"/>
        <end position="163"/>
    </location>
</feature>
<dbReference type="OrthoDB" id="2160599at2759"/>
<evidence type="ECO:0000313" key="11">
    <source>
        <dbReference type="Proteomes" id="UP000807469"/>
    </source>
</evidence>
<dbReference type="AlphaFoldDB" id="A0A9P6CZG8"/>
<evidence type="ECO:0000256" key="6">
    <source>
        <dbReference type="ARBA" id="ARBA00023163"/>
    </source>
</evidence>
<comment type="similarity">
    <text evidence="2">Belongs to the Mediator complex subunit 19 family.</text>
</comment>